<feature type="signal peptide" evidence="2">
    <location>
        <begin position="1"/>
        <end position="23"/>
    </location>
</feature>
<organism evidence="3 4">
    <name type="scientific">Desulfobacter postgatei 2ac9</name>
    <dbReference type="NCBI Taxonomy" id="879212"/>
    <lineage>
        <taxon>Bacteria</taxon>
        <taxon>Pseudomonadati</taxon>
        <taxon>Thermodesulfobacteriota</taxon>
        <taxon>Desulfobacteria</taxon>
        <taxon>Desulfobacterales</taxon>
        <taxon>Desulfobacteraceae</taxon>
        <taxon>Desulfobacter</taxon>
    </lineage>
</organism>
<gene>
    <name evidence="3" type="ORF">DespoDRAFT_03364</name>
</gene>
<evidence type="ECO:0000256" key="2">
    <source>
        <dbReference type="SAM" id="SignalP"/>
    </source>
</evidence>
<dbReference type="HOGENOM" id="CLU_626608_0_0_7"/>
<proteinExistence type="predicted"/>
<dbReference type="Pfam" id="PF10082">
    <property type="entry name" value="BBP2_2"/>
    <property type="match status" value="1"/>
</dbReference>
<dbReference type="STRING" id="879212.DespoDRAFT_03364"/>
<evidence type="ECO:0000313" key="3">
    <source>
        <dbReference type="EMBL" id="EIM65133.1"/>
    </source>
</evidence>
<protein>
    <recommendedName>
        <fullName evidence="5">Beta-barrel porin 2</fullName>
    </recommendedName>
</protein>
<feature type="region of interest" description="Disordered" evidence="1">
    <location>
        <begin position="41"/>
        <end position="60"/>
    </location>
</feature>
<keyword evidence="4" id="KW-1185">Reference proteome</keyword>
<reference evidence="3 4" key="2">
    <citation type="submission" date="2012-02" db="EMBL/GenBank/DDBJ databases">
        <title>Improved High-Quality Draft sequence of Desulfobacter postgatei 2ac9.</title>
        <authorList>
            <consortium name="US DOE Joint Genome Institute"/>
            <person name="Lucas S."/>
            <person name="Han J."/>
            <person name="Lapidus A."/>
            <person name="Cheng J.-F."/>
            <person name="Goodwin L."/>
            <person name="Pitluck S."/>
            <person name="Peters L."/>
            <person name="Ovchinnikova G."/>
            <person name="Held B."/>
            <person name="Detter J.C."/>
            <person name="Han C."/>
            <person name="Tapia R."/>
            <person name="Land M."/>
            <person name="Hauser L."/>
            <person name="Kyrpides N."/>
            <person name="Ivanova N."/>
            <person name="Pagani I."/>
            <person name="Orellana R."/>
            <person name="Lovley D."/>
            <person name="Woyke T."/>
        </authorList>
    </citation>
    <scope>NUCLEOTIDE SEQUENCE [LARGE SCALE GENOMIC DNA]</scope>
    <source>
        <strain evidence="3 4">2ac9</strain>
    </source>
</reference>
<evidence type="ECO:0000256" key="1">
    <source>
        <dbReference type="SAM" id="MobiDB-lite"/>
    </source>
</evidence>
<feature type="compositionally biased region" description="Low complexity" evidence="1">
    <location>
        <begin position="50"/>
        <end position="60"/>
    </location>
</feature>
<name>I5B6M0_9BACT</name>
<reference evidence="3 4" key="1">
    <citation type="submission" date="2011-09" db="EMBL/GenBank/DDBJ databases">
        <authorList>
            <consortium name="US DOE Joint Genome Institute (JGI-PGF)"/>
            <person name="Lucas S."/>
            <person name="Han J."/>
            <person name="Lapidus A."/>
            <person name="Cheng J.-F."/>
            <person name="Goodwin L."/>
            <person name="Pitluck S."/>
            <person name="Peters L."/>
            <person name="Land M.L."/>
            <person name="Hauser L."/>
            <person name="Orellana R."/>
            <person name="Lovley D."/>
            <person name="Woyke T.J."/>
        </authorList>
    </citation>
    <scope>NUCLEOTIDE SEQUENCE [LARGE SCALE GENOMIC DNA]</scope>
    <source>
        <strain evidence="3 4">2ac9</strain>
    </source>
</reference>
<keyword evidence="2" id="KW-0732">Signal</keyword>
<accession>I5B6M0</accession>
<evidence type="ECO:0008006" key="5">
    <source>
        <dbReference type="Google" id="ProtNLM"/>
    </source>
</evidence>
<sequence length="450" mass="51559">MKKILRVLSVSIMILGISGSALYAEDIPAGQSEIVPAETLPAGQSDSIPAGQTEAGAEEGQGVTSDIFGQEGGIVHPYIIVQEKWTDNLFTTQSDEKSDFVTTIAPGIWLAFPANREKLLSLDTTTSASGGMKLSRIKPEGLRRFQTYFLYSPEVELYADHSDQDHFNHNAQGLFQYNLNNGLSFDIIDIFKDREDISDDGTSDTLYRYSSNLADFITTYDPSEKLTLRFDYSNYYLDYNEDVNDYRNRMDNGFDFYLFYKFTPKTSVFAQYAYTLIDYDDNDDYDNTENKYFAGINWAMTTKSRGRFKVGYMEKSFDGAGIDTEDGLSFELQAQHNFSAKRAIQANAYRMFNESDMASASGYYNTGIDVGLTQKFTEKISATLNMTYEKHEYNESDREDDYIRLGPAMRWTPREWGFFDLAYYWTNKDSNENYYDYTSNMVILRFTMTL</sequence>
<evidence type="ECO:0000313" key="4">
    <source>
        <dbReference type="Proteomes" id="UP000005778"/>
    </source>
</evidence>
<dbReference type="AlphaFoldDB" id="I5B6M0"/>
<dbReference type="Proteomes" id="UP000005778">
    <property type="component" value="Chromosome"/>
</dbReference>
<dbReference type="SUPFAM" id="SSF56935">
    <property type="entry name" value="Porins"/>
    <property type="match status" value="1"/>
</dbReference>
<dbReference type="EMBL" id="CM001488">
    <property type="protein sequence ID" value="EIM65133.1"/>
    <property type="molecule type" value="Genomic_DNA"/>
</dbReference>
<feature type="chain" id="PRO_5003699607" description="Beta-barrel porin 2" evidence="2">
    <location>
        <begin position="24"/>
        <end position="450"/>
    </location>
</feature>
<dbReference type="InterPro" id="IPR018759">
    <property type="entry name" value="BBP2_2"/>
</dbReference>
<dbReference type="eggNOG" id="COG5338">
    <property type="taxonomic scope" value="Bacteria"/>
</dbReference>